<dbReference type="Proteomes" id="UP000667802">
    <property type="component" value="Unassembled WGS sequence"/>
</dbReference>
<keyword evidence="3" id="KW-1185">Reference proteome</keyword>
<protein>
    <submittedName>
        <fullName evidence="2">Aminoglycoside phosphotransferase family protein</fullName>
    </submittedName>
</protein>
<evidence type="ECO:0000313" key="3">
    <source>
        <dbReference type="Proteomes" id="UP000667802"/>
    </source>
</evidence>
<dbReference type="AlphaFoldDB" id="A0AAP5IDW9"/>
<accession>A0AAP5IDW9</accession>
<dbReference type="CDD" id="cd05155">
    <property type="entry name" value="APH_ChoK_like_1"/>
    <property type="match status" value="1"/>
</dbReference>
<reference evidence="3" key="1">
    <citation type="journal article" date="2021" name="Science">
        <title>Hunting the eagle killer: A cyanobacterial neurotoxin causes vacuolar myelinopathy.</title>
        <authorList>
            <person name="Breinlinger S."/>
            <person name="Phillips T.J."/>
            <person name="Haram B.N."/>
            <person name="Mares J."/>
            <person name="Martinez Yerena J.A."/>
            <person name="Hrouzek P."/>
            <person name="Sobotka R."/>
            <person name="Henderson W.M."/>
            <person name="Schmieder P."/>
            <person name="Williams S.M."/>
            <person name="Lauderdale J.D."/>
            <person name="Wilde H.D."/>
            <person name="Gerrin W."/>
            <person name="Kust A."/>
            <person name="Washington J.W."/>
            <person name="Wagner C."/>
            <person name="Geier B."/>
            <person name="Liebeke M."/>
            <person name="Enke H."/>
            <person name="Niedermeyer T.H.J."/>
            <person name="Wilde S.B."/>
        </authorList>
    </citation>
    <scope>NUCLEOTIDE SEQUENCE [LARGE SCALE GENOMIC DNA]</scope>
    <source>
        <strain evidence="3">Thurmond2011</strain>
    </source>
</reference>
<name>A0AAP5IDW9_9CYAN</name>
<dbReference type="EMBL" id="JAALHA020000028">
    <property type="protein sequence ID" value="MDR9899875.1"/>
    <property type="molecule type" value="Genomic_DNA"/>
</dbReference>
<gene>
    <name evidence="2" type="ORF">G7B40_035765</name>
</gene>
<dbReference type="RefSeq" id="WP_208342972.1">
    <property type="nucleotide sequence ID" value="NZ_CAWQFN010000232.1"/>
</dbReference>
<dbReference type="Gene3D" id="3.90.1200.10">
    <property type="match status" value="1"/>
</dbReference>
<evidence type="ECO:0000313" key="2">
    <source>
        <dbReference type="EMBL" id="MDR9899875.1"/>
    </source>
</evidence>
<dbReference type="Pfam" id="PF01636">
    <property type="entry name" value="APH"/>
    <property type="match status" value="1"/>
</dbReference>
<dbReference type="InterPro" id="IPR011009">
    <property type="entry name" value="Kinase-like_dom_sf"/>
</dbReference>
<sequence length="293" mass="32886">MGTPISEVEINISLVRSLLEEQCPDLAHLPISMVDAGWDNAIFRLGDRLCIRLPRRQVGAVLIEHEQTWLPRIASHLTLAVPTPCRIGKPGQRYPWKWSILPWLAGVSADQQEPDEEQAKSFALFLRSLHIPAPPDAPKNPVRGVPLYQRATTIEERMQRLEVKTNLITREIKNIWNQALQTPIDVFPTWLHGDLHPRNILVENGSITGIIDWGDITSGDIATDLASIWMLFPSRTAREQVIAEYGNISQATLQRALGWAIVFGVLLLDTGLVDNPRHALMGKKIFPRLALHG</sequence>
<dbReference type="Gene3D" id="3.30.200.20">
    <property type="entry name" value="Phosphorylase Kinase, domain 1"/>
    <property type="match status" value="1"/>
</dbReference>
<comment type="caution">
    <text evidence="2">The sequence shown here is derived from an EMBL/GenBank/DDBJ whole genome shotgun (WGS) entry which is preliminary data.</text>
</comment>
<organism evidence="2 3">
    <name type="scientific">Aetokthonos hydrillicola Thurmond2011</name>
    <dbReference type="NCBI Taxonomy" id="2712845"/>
    <lineage>
        <taxon>Bacteria</taxon>
        <taxon>Bacillati</taxon>
        <taxon>Cyanobacteriota</taxon>
        <taxon>Cyanophyceae</taxon>
        <taxon>Nostocales</taxon>
        <taxon>Hapalosiphonaceae</taxon>
        <taxon>Aetokthonos</taxon>
    </lineage>
</organism>
<dbReference type="InterPro" id="IPR002575">
    <property type="entry name" value="Aminoglycoside_PTrfase"/>
</dbReference>
<feature type="domain" description="Aminoglycoside phosphotransferase" evidence="1">
    <location>
        <begin position="34"/>
        <end position="246"/>
    </location>
</feature>
<proteinExistence type="predicted"/>
<evidence type="ECO:0000259" key="1">
    <source>
        <dbReference type="Pfam" id="PF01636"/>
    </source>
</evidence>
<dbReference type="InterPro" id="IPR051678">
    <property type="entry name" value="AGP_Transferase"/>
</dbReference>
<dbReference type="PANTHER" id="PTHR21310:SF42">
    <property type="entry name" value="BIFUNCTIONAL AAC_APH"/>
    <property type="match status" value="1"/>
</dbReference>
<dbReference type="SUPFAM" id="SSF56112">
    <property type="entry name" value="Protein kinase-like (PK-like)"/>
    <property type="match status" value="1"/>
</dbReference>
<dbReference type="PANTHER" id="PTHR21310">
    <property type="entry name" value="AMINOGLYCOSIDE PHOSPHOTRANSFERASE-RELATED-RELATED"/>
    <property type="match status" value="1"/>
</dbReference>